<dbReference type="EMBL" id="SRLO01001861">
    <property type="protein sequence ID" value="TNN34945.1"/>
    <property type="molecule type" value="Genomic_DNA"/>
</dbReference>
<comment type="caution">
    <text evidence="1">The sequence shown here is derived from an EMBL/GenBank/DDBJ whole genome shotgun (WGS) entry which is preliminary data.</text>
</comment>
<proteinExistence type="predicted"/>
<accession>A0A4Z2F1D4</accession>
<protein>
    <submittedName>
        <fullName evidence="1">Uncharacterized protein</fullName>
    </submittedName>
</protein>
<evidence type="ECO:0000313" key="2">
    <source>
        <dbReference type="Proteomes" id="UP000314294"/>
    </source>
</evidence>
<reference evidence="1 2" key="1">
    <citation type="submission" date="2019-03" db="EMBL/GenBank/DDBJ databases">
        <title>First draft genome of Liparis tanakae, snailfish: a comprehensive survey of snailfish specific genes.</title>
        <authorList>
            <person name="Kim W."/>
            <person name="Song I."/>
            <person name="Jeong J.-H."/>
            <person name="Kim D."/>
            <person name="Kim S."/>
            <person name="Ryu S."/>
            <person name="Song J.Y."/>
            <person name="Lee S.K."/>
        </authorList>
    </citation>
    <scope>NUCLEOTIDE SEQUENCE [LARGE SCALE GENOMIC DNA]</scope>
    <source>
        <tissue evidence="1">Muscle</tissue>
    </source>
</reference>
<gene>
    <name evidence="1" type="ORF">EYF80_054893</name>
</gene>
<organism evidence="1 2">
    <name type="scientific">Liparis tanakae</name>
    <name type="common">Tanaka's snailfish</name>
    <dbReference type="NCBI Taxonomy" id="230148"/>
    <lineage>
        <taxon>Eukaryota</taxon>
        <taxon>Metazoa</taxon>
        <taxon>Chordata</taxon>
        <taxon>Craniata</taxon>
        <taxon>Vertebrata</taxon>
        <taxon>Euteleostomi</taxon>
        <taxon>Actinopterygii</taxon>
        <taxon>Neopterygii</taxon>
        <taxon>Teleostei</taxon>
        <taxon>Neoteleostei</taxon>
        <taxon>Acanthomorphata</taxon>
        <taxon>Eupercaria</taxon>
        <taxon>Perciformes</taxon>
        <taxon>Cottioidei</taxon>
        <taxon>Cottales</taxon>
        <taxon>Liparidae</taxon>
        <taxon>Liparis</taxon>
    </lineage>
</organism>
<name>A0A4Z2F1D4_9TELE</name>
<keyword evidence="2" id="KW-1185">Reference proteome</keyword>
<dbReference type="AlphaFoldDB" id="A0A4Z2F1D4"/>
<dbReference type="Proteomes" id="UP000314294">
    <property type="component" value="Unassembled WGS sequence"/>
</dbReference>
<sequence>MLMDGGVVGDGHHVELAVLHGAAGAVQVHDGGELAAVLAQEQLHVRVAVVAKLLRLEGRTTRGGRRGAEVAGRFGLGGVGGVGGVGGGGDGRTIGGRLGGWSHSDAPIHRRQVKQQQQRQQQQAAMKALLAVPSSVAAHPGAAAVML</sequence>
<evidence type="ECO:0000313" key="1">
    <source>
        <dbReference type="EMBL" id="TNN34945.1"/>
    </source>
</evidence>